<dbReference type="RefSeq" id="WP_343801327.1">
    <property type="nucleotide sequence ID" value="NZ_BAAAET010000001.1"/>
</dbReference>
<dbReference type="Proteomes" id="UP001499915">
    <property type="component" value="Unassembled WGS sequence"/>
</dbReference>
<sequence length="300" mass="34386">MKTGVERDPFQQPVIRHLAWLCRAPQLYRGALTFDPVDWLPNDYLQQLQYWDRHPESMPDLLRQAAPRRLGLYFEQLYACLLQDLLGWPLLARNLQVRDQQRTLGELDFLVRNPQTGDVEHHEIAVKFYLGHTDAETRQPYWFGPNSRDRLDLKTARLLQHQTRLAAQPAAQPVLESLGLQAPPTPRIFMPGYLFYPCQGKLPAPEQADPDHGQGRWCYASEVLALEPEGWVVLHKPHWLVDWQQPEAPLPGRLLQAAAEVQQSGRACLLARVVAAPTGWVEVERLFVVPNNWPEVPSKG</sequence>
<gene>
    <name evidence="1" type="ORF">GCM10009104_03450</name>
</gene>
<keyword evidence="2" id="KW-1185">Reference proteome</keyword>
<proteinExistence type="predicted"/>
<reference evidence="1 2" key="1">
    <citation type="journal article" date="2019" name="Int. J. Syst. Evol. Microbiol.">
        <title>The Global Catalogue of Microorganisms (GCM) 10K type strain sequencing project: providing services to taxonomists for standard genome sequencing and annotation.</title>
        <authorList>
            <consortium name="The Broad Institute Genomics Platform"/>
            <consortium name="The Broad Institute Genome Sequencing Center for Infectious Disease"/>
            <person name="Wu L."/>
            <person name="Ma J."/>
        </authorList>
    </citation>
    <scope>NUCLEOTIDE SEQUENCE [LARGE SCALE GENOMIC DNA]</scope>
    <source>
        <strain evidence="1 2">JCM 15134</strain>
    </source>
</reference>
<name>A0ABN1I207_9GAMM</name>
<dbReference type="Pfam" id="PF08907">
    <property type="entry name" value="DUF1853"/>
    <property type="match status" value="1"/>
</dbReference>
<evidence type="ECO:0000313" key="2">
    <source>
        <dbReference type="Proteomes" id="UP001499915"/>
    </source>
</evidence>
<accession>A0ABN1I207</accession>
<evidence type="ECO:0000313" key="1">
    <source>
        <dbReference type="EMBL" id="GAA0681983.1"/>
    </source>
</evidence>
<protein>
    <submittedName>
        <fullName evidence="1">DUF1853 family protein</fullName>
    </submittedName>
</protein>
<dbReference type="InterPro" id="IPR015003">
    <property type="entry name" value="DUF1853"/>
</dbReference>
<comment type="caution">
    <text evidence="1">The sequence shown here is derived from an EMBL/GenBank/DDBJ whole genome shotgun (WGS) entry which is preliminary data.</text>
</comment>
<organism evidence="1 2">
    <name type="scientific">Marinobacterium maritimum</name>
    <dbReference type="NCBI Taxonomy" id="500162"/>
    <lineage>
        <taxon>Bacteria</taxon>
        <taxon>Pseudomonadati</taxon>
        <taxon>Pseudomonadota</taxon>
        <taxon>Gammaproteobacteria</taxon>
        <taxon>Oceanospirillales</taxon>
        <taxon>Oceanospirillaceae</taxon>
        <taxon>Marinobacterium</taxon>
    </lineage>
</organism>
<dbReference type="EMBL" id="BAAAET010000001">
    <property type="protein sequence ID" value="GAA0681983.1"/>
    <property type="molecule type" value="Genomic_DNA"/>
</dbReference>